<name>A0A9X1X3T2_9SPHI</name>
<evidence type="ECO:0000256" key="1">
    <source>
        <dbReference type="ARBA" id="ARBA00000085"/>
    </source>
</evidence>
<evidence type="ECO:0000256" key="12">
    <source>
        <dbReference type="ARBA" id="ARBA00023012"/>
    </source>
</evidence>
<dbReference type="GO" id="GO:0046983">
    <property type="term" value="F:protein dimerization activity"/>
    <property type="evidence" value="ECO:0007669"/>
    <property type="project" value="InterPro"/>
</dbReference>
<feature type="coiled-coil region" evidence="16">
    <location>
        <begin position="39"/>
        <end position="66"/>
    </location>
</feature>
<evidence type="ECO:0000259" key="18">
    <source>
        <dbReference type="PROSITE" id="PS50109"/>
    </source>
</evidence>
<keyword evidence="17" id="KW-1133">Transmembrane helix</keyword>
<evidence type="ECO:0000256" key="11">
    <source>
        <dbReference type="ARBA" id="ARBA00023004"/>
    </source>
</evidence>
<dbReference type="RefSeq" id="WP_245130284.1">
    <property type="nucleotide sequence ID" value="NZ_JALJEJ010000005.1"/>
</dbReference>
<protein>
    <recommendedName>
        <fullName evidence="5">Oxygen sensor histidine kinase NreB</fullName>
        <ecNumber evidence="4">2.7.13.3</ecNumber>
    </recommendedName>
    <alternativeName>
        <fullName evidence="15">Nitrogen regulation protein B</fullName>
    </alternativeName>
</protein>
<comment type="subcellular location">
    <subcellularLocation>
        <location evidence="3">Cytoplasm</location>
    </subcellularLocation>
</comment>
<evidence type="ECO:0000256" key="16">
    <source>
        <dbReference type="SAM" id="Coils"/>
    </source>
</evidence>
<keyword evidence="9" id="KW-0479">Metal-binding</keyword>
<keyword evidence="17" id="KW-0472">Membrane</keyword>
<keyword evidence="12" id="KW-0902">Two-component regulatory system</keyword>
<evidence type="ECO:0000256" key="6">
    <source>
        <dbReference type="ARBA" id="ARBA00022485"/>
    </source>
</evidence>
<organism evidence="19 20">
    <name type="scientific">Mucilaginibacter straminoryzae</name>
    <dbReference type="NCBI Taxonomy" id="2932774"/>
    <lineage>
        <taxon>Bacteria</taxon>
        <taxon>Pseudomonadati</taxon>
        <taxon>Bacteroidota</taxon>
        <taxon>Sphingobacteriia</taxon>
        <taxon>Sphingobacteriales</taxon>
        <taxon>Sphingobacteriaceae</taxon>
        <taxon>Mucilaginibacter</taxon>
    </lineage>
</organism>
<dbReference type="Gene3D" id="3.30.565.10">
    <property type="entry name" value="Histidine kinase-like ATPase, C-terminal domain"/>
    <property type="match status" value="1"/>
</dbReference>
<dbReference type="GO" id="GO:0016020">
    <property type="term" value="C:membrane"/>
    <property type="evidence" value="ECO:0007669"/>
    <property type="project" value="InterPro"/>
</dbReference>
<evidence type="ECO:0000256" key="13">
    <source>
        <dbReference type="ARBA" id="ARBA00023014"/>
    </source>
</evidence>
<evidence type="ECO:0000256" key="4">
    <source>
        <dbReference type="ARBA" id="ARBA00012438"/>
    </source>
</evidence>
<dbReference type="GO" id="GO:0000155">
    <property type="term" value="F:phosphorelay sensor kinase activity"/>
    <property type="evidence" value="ECO:0007669"/>
    <property type="project" value="InterPro"/>
</dbReference>
<dbReference type="CDD" id="cd16917">
    <property type="entry name" value="HATPase_UhpB-NarQ-NarX-like"/>
    <property type="match status" value="1"/>
</dbReference>
<evidence type="ECO:0000256" key="7">
    <source>
        <dbReference type="ARBA" id="ARBA00022490"/>
    </source>
</evidence>
<proteinExistence type="predicted"/>
<keyword evidence="16" id="KW-0175">Coiled coil</keyword>
<evidence type="ECO:0000256" key="14">
    <source>
        <dbReference type="ARBA" id="ARBA00024827"/>
    </source>
</evidence>
<dbReference type="InterPro" id="IPR011712">
    <property type="entry name" value="Sig_transdc_His_kin_sub3_dim/P"/>
</dbReference>
<feature type="domain" description="Histidine kinase" evidence="18">
    <location>
        <begin position="67"/>
        <end position="261"/>
    </location>
</feature>
<keyword evidence="19" id="KW-0067">ATP-binding</keyword>
<dbReference type="InterPro" id="IPR005467">
    <property type="entry name" value="His_kinase_dom"/>
</dbReference>
<accession>A0A9X1X3T2</accession>
<evidence type="ECO:0000256" key="9">
    <source>
        <dbReference type="ARBA" id="ARBA00022723"/>
    </source>
</evidence>
<keyword evidence="19" id="KW-0547">Nucleotide-binding</keyword>
<dbReference type="Proteomes" id="UP001139450">
    <property type="component" value="Unassembled WGS sequence"/>
</dbReference>
<reference evidence="19" key="1">
    <citation type="submission" date="2022-04" db="EMBL/GenBank/DDBJ databases">
        <title>Mucilaginibacter sp. RS28 isolated from freshwater.</title>
        <authorList>
            <person name="Ko S.-R."/>
        </authorList>
    </citation>
    <scope>NUCLEOTIDE SEQUENCE</scope>
    <source>
        <strain evidence="19">RS28</strain>
    </source>
</reference>
<dbReference type="InterPro" id="IPR036890">
    <property type="entry name" value="HATPase_C_sf"/>
</dbReference>
<keyword evidence="10" id="KW-0418">Kinase</keyword>
<dbReference type="GO" id="GO:0046872">
    <property type="term" value="F:metal ion binding"/>
    <property type="evidence" value="ECO:0007669"/>
    <property type="project" value="UniProtKB-KW"/>
</dbReference>
<feature type="transmembrane region" description="Helical" evidence="17">
    <location>
        <begin position="6"/>
        <end position="30"/>
    </location>
</feature>
<evidence type="ECO:0000256" key="3">
    <source>
        <dbReference type="ARBA" id="ARBA00004496"/>
    </source>
</evidence>
<dbReference type="InterPro" id="IPR004358">
    <property type="entry name" value="Sig_transdc_His_kin-like_C"/>
</dbReference>
<evidence type="ECO:0000313" key="19">
    <source>
        <dbReference type="EMBL" id="MCJ8210443.1"/>
    </source>
</evidence>
<keyword evidence="13" id="KW-0411">Iron-sulfur</keyword>
<dbReference type="Gene3D" id="1.20.5.1930">
    <property type="match status" value="1"/>
</dbReference>
<dbReference type="PRINTS" id="PR00344">
    <property type="entry name" value="BCTRLSENSOR"/>
</dbReference>
<dbReference type="AlphaFoldDB" id="A0A9X1X3T2"/>
<comment type="cofactor">
    <cofactor evidence="2">
        <name>[4Fe-4S] cluster</name>
        <dbReference type="ChEBI" id="CHEBI:49883"/>
    </cofactor>
</comment>
<comment type="catalytic activity">
    <reaction evidence="1">
        <text>ATP + protein L-histidine = ADP + protein N-phospho-L-histidine.</text>
        <dbReference type="EC" id="2.7.13.3"/>
    </reaction>
</comment>
<keyword evidence="17" id="KW-0812">Transmembrane</keyword>
<keyword evidence="11" id="KW-0408">Iron</keyword>
<dbReference type="GO" id="GO:0005524">
    <property type="term" value="F:ATP binding"/>
    <property type="evidence" value="ECO:0007669"/>
    <property type="project" value="UniProtKB-KW"/>
</dbReference>
<evidence type="ECO:0000256" key="10">
    <source>
        <dbReference type="ARBA" id="ARBA00022777"/>
    </source>
</evidence>
<dbReference type="InterPro" id="IPR050482">
    <property type="entry name" value="Sensor_HK_TwoCompSys"/>
</dbReference>
<dbReference type="Pfam" id="PF02518">
    <property type="entry name" value="HATPase_c"/>
    <property type="match status" value="1"/>
</dbReference>
<evidence type="ECO:0000256" key="8">
    <source>
        <dbReference type="ARBA" id="ARBA00022679"/>
    </source>
</evidence>
<evidence type="ECO:0000256" key="17">
    <source>
        <dbReference type="SAM" id="Phobius"/>
    </source>
</evidence>
<dbReference type="SUPFAM" id="SSF55874">
    <property type="entry name" value="ATPase domain of HSP90 chaperone/DNA topoisomerase II/histidine kinase"/>
    <property type="match status" value="1"/>
</dbReference>
<gene>
    <name evidence="19" type="ORF">MUY27_12065</name>
</gene>
<evidence type="ECO:0000256" key="2">
    <source>
        <dbReference type="ARBA" id="ARBA00001966"/>
    </source>
</evidence>
<dbReference type="PANTHER" id="PTHR24421">
    <property type="entry name" value="NITRATE/NITRITE SENSOR PROTEIN NARX-RELATED"/>
    <property type="match status" value="1"/>
</dbReference>
<keyword evidence="20" id="KW-1185">Reference proteome</keyword>
<comment type="caution">
    <text evidence="19">The sequence shown here is derived from an EMBL/GenBank/DDBJ whole genome shotgun (WGS) entry which is preliminary data.</text>
</comment>
<evidence type="ECO:0000313" key="20">
    <source>
        <dbReference type="Proteomes" id="UP001139450"/>
    </source>
</evidence>
<keyword evidence="8" id="KW-0808">Transferase</keyword>
<dbReference type="PROSITE" id="PS50109">
    <property type="entry name" value="HIS_KIN"/>
    <property type="match status" value="1"/>
</dbReference>
<keyword evidence="6" id="KW-0004">4Fe-4S</keyword>
<evidence type="ECO:0000256" key="15">
    <source>
        <dbReference type="ARBA" id="ARBA00030800"/>
    </source>
</evidence>
<keyword evidence="7" id="KW-0963">Cytoplasm</keyword>
<dbReference type="Pfam" id="PF07730">
    <property type="entry name" value="HisKA_3"/>
    <property type="match status" value="1"/>
</dbReference>
<dbReference type="GO" id="GO:0051539">
    <property type="term" value="F:4 iron, 4 sulfur cluster binding"/>
    <property type="evidence" value="ECO:0007669"/>
    <property type="project" value="UniProtKB-KW"/>
</dbReference>
<dbReference type="InterPro" id="IPR003594">
    <property type="entry name" value="HATPase_dom"/>
</dbReference>
<dbReference type="GO" id="GO:0005737">
    <property type="term" value="C:cytoplasm"/>
    <property type="evidence" value="ECO:0007669"/>
    <property type="project" value="UniProtKB-SubCell"/>
</dbReference>
<dbReference type="EMBL" id="JALJEJ010000005">
    <property type="protein sequence ID" value="MCJ8210443.1"/>
    <property type="molecule type" value="Genomic_DNA"/>
</dbReference>
<dbReference type="EC" id="2.7.13.3" evidence="4"/>
<comment type="function">
    <text evidence="14">Member of the two-component regulatory system NreB/NreC involved in the control of dissimilatory nitrate/nitrite reduction in response to oxygen. NreB functions as a direct oxygen sensor histidine kinase which is autophosphorylated, in the absence of oxygen, probably at the conserved histidine residue, and transfers its phosphate group probably to a conserved aspartate residue of NreC. NreB/NreC activates the expression of the nitrate (narGHJI) and nitrite (nir) reductase operons, as well as the putative nitrate transporter gene narT.</text>
</comment>
<sequence length="261" mass="28856">MGVADIRSLVLIATAIFLIAPVFLLAYVLFYNSRKKKHIEEKAQMKQAFETELIKAQAEVQEQTLQTIGADLHDNIGQLLSLISLNLNSIELTEDIAKAQKKIEASASLTLESIKELRLLGKLLHGDQLVINGLAASIEQLVLWISKADRFKVEYHVHGEAEEKNTAKDLIIFRIVQETVNNIVKHADASEIVIELTFLTDMVAVKISDNGVGFDVNSITANNKGMGLHNIYKRAMMAGGRAEIRSVPGSGSYVNIFVPYQ</sequence>
<evidence type="ECO:0000256" key="5">
    <source>
        <dbReference type="ARBA" id="ARBA00017322"/>
    </source>
</evidence>